<reference evidence="2" key="1">
    <citation type="journal article" date="2023" name="Nat. Plants">
        <title>Single-cell RNA sequencing provides a high-resolution roadmap for understanding the multicellular compartmentation of specialized metabolism.</title>
        <authorList>
            <person name="Sun S."/>
            <person name="Shen X."/>
            <person name="Li Y."/>
            <person name="Li Y."/>
            <person name="Wang S."/>
            <person name="Li R."/>
            <person name="Zhang H."/>
            <person name="Shen G."/>
            <person name="Guo B."/>
            <person name="Wei J."/>
            <person name="Xu J."/>
            <person name="St-Pierre B."/>
            <person name="Chen S."/>
            <person name="Sun C."/>
        </authorList>
    </citation>
    <scope>NUCLEOTIDE SEQUENCE [LARGE SCALE GENOMIC DNA]</scope>
</reference>
<proteinExistence type="predicted"/>
<evidence type="ECO:0000313" key="2">
    <source>
        <dbReference type="Proteomes" id="UP001060085"/>
    </source>
</evidence>
<sequence>MAFSSSWFLLFSFTLFAFLPFISSSSSSSSSSSTITTIPLSFINTNSSPDLYQKLAHLASISLARAHRIKNPNENAAVSNTTTPLLPRSYGAYSISLSFGTPPKSLPFVFDTGSNFVWFPCTRNYLCQNCSASPIPTFIPKDSSSAKRVGCLNPKCGWIHEKTVINNRCQDCPSPNSKNCTQICPPYIIIYGSGLTSGIALLDTLDLPNKKIPNFLVGCSILSSHTPSGIAGFGRGLVSLPSQLGIKRFSYCLISHRFDDSGYSSSLVLDSESNSDKKSGNLSYTPMLKNPKVRGKSSLSEYYYVSLRKISVGGKKVRIPYENLVPNSDGKGGTIVDSGTTFTILSYQVFELVISEFIKQMKLYKRAEKIEFLTGLRPCYNLSSEYKKIEFPEMKFHFKGGAEMKLPLANYFSLVGDKDDVVCLTMIADENESSGPSIILGNFQMQNFHVEYDLKNERFGFRQQLCKSYKS</sequence>
<evidence type="ECO:0000313" key="1">
    <source>
        <dbReference type="EMBL" id="KAI5666950.1"/>
    </source>
</evidence>
<dbReference type="Proteomes" id="UP001060085">
    <property type="component" value="Linkage Group LG04"/>
</dbReference>
<comment type="caution">
    <text evidence="1">The sequence shown here is derived from an EMBL/GenBank/DDBJ whole genome shotgun (WGS) entry which is preliminary data.</text>
</comment>
<dbReference type="EMBL" id="CM044704">
    <property type="protein sequence ID" value="KAI5666950.1"/>
    <property type="molecule type" value="Genomic_DNA"/>
</dbReference>
<organism evidence="1 2">
    <name type="scientific">Catharanthus roseus</name>
    <name type="common">Madagascar periwinkle</name>
    <name type="synonym">Vinca rosea</name>
    <dbReference type="NCBI Taxonomy" id="4058"/>
    <lineage>
        <taxon>Eukaryota</taxon>
        <taxon>Viridiplantae</taxon>
        <taxon>Streptophyta</taxon>
        <taxon>Embryophyta</taxon>
        <taxon>Tracheophyta</taxon>
        <taxon>Spermatophyta</taxon>
        <taxon>Magnoliopsida</taxon>
        <taxon>eudicotyledons</taxon>
        <taxon>Gunneridae</taxon>
        <taxon>Pentapetalae</taxon>
        <taxon>asterids</taxon>
        <taxon>lamiids</taxon>
        <taxon>Gentianales</taxon>
        <taxon>Apocynaceae</taxon>
        <taxon>Rauvolfioideae</taxon>
        <taxon>Vinceae</taxon>
        <taxon>Catharanthinae</taxon>
        <taxon>Catharanthus</taxon>
    </lineage>
</organism>
<protein>
    <submittedName>
        <fullName evidence="1">Uncharacterized protein</fullName>
    </submittedName>
</protein>
<accession>A0ACC0B2R9</accession>
<gene>
    <name evidence="1" type="ORF">M9H77_16803</name>
</gene>
<keyword evidence="2" id="KW-1185">Reference proteome</keyword>
<name>A0ACC0B2R9_CATRO</name>